<dbReference type="AlphaFoldDB" id="A0A420PEQ5"/>
<organism evidence="1 2">
    <name type="scientific">Fusarium oxysporum</name>
    <name type="common">Fusarium vascular wilt</name>
    <dbReference type="NCBI Taxonomy" id="5507"/>
    <lineage>
        <taxon>Eukaryota</taxon>
        <taxon>Fungi</taxon>
        <taxon>Dikarya</taxon>
        <taxon>Ascomycota</taxon>
        <taxon>Pezizomycotina</taxon>
        <taxon>Sordariomycetes</taxon>
        <taxon>Hypocreomycetidae</taxon>
        <taxon>Hypocreales</taxon>
        <taxon>Nectriaceae</taxon>
        <taxon>Fusarium</taxon>
        <taxon>Fusarium oxysporum species complex</taxon>
    </lineage>
</organism>
<protein>
    <submittedName>
        <fullName evidence="1">Uncharacterized protein</fullName>
    </submittedName>
</protein>
<gene>
    <name evidence="1" type="ORF">BFJ68_g16312</name>
</gene>
<dbReference type="Proteomes" id="UP000285860">
    <property type="component" value="Unassembled WGS sequence"/>
</dbReference>
<sequence length="92" mass="10598">MGAQECLSNYAILPIVVNRIIWSLTTLLHKKTTKSLDLERQGFCHMIWMYSSYMRSVSQMAAMLLGDPPTWACLQDVRRDRNGLLSETSYQL</sequence>
<evidence type="ECO:0000313" key="2">
    <source>
        <dbReference type="Proteomes" id="UP000285860"/>
    </source>
</evidence>
<dbReference type="EMBL" id="MRCY01000247">
    <property type="protein sequence ID" value="RKK90964.1"/>
    <property type="molecule type" value="Genomic_DNA"/>
</dbReference>
<name>A0A420PEQ5_FUSOX</name>
<comment type="caution">
    <text evidence="1">The sequence shown here is derived from an EMBL/GenBank/DDBJ whole genome shotgun (WGS) entry which is preliminary data.</text>
</comment>
<evidence type="ECO:0000313" key="1">
    <source>
        <dbReference type="EMBL" id="RKK90964.1"/>
    </source>
</evidence>
<accession>A0A420PEQ5</accession>
<proteinExistence type="predicted"/>
<reference evidence="1 2" key="1">
    <citation type="journal article" date="2018" name="Sci. Rep.">
        <title>Characterisation of pathogen-specific regions and novel effector candidates in Fusarium oxysporum f. sp. cepae.</title>
        <authorList>
            <person name="Armitage A.D."/>
            <person name="Taylor A."/>
            <person name="Sobczyk M.K."/>
            <person name="Baxter L."/>
            <person name="Greenfield B.P."/>
            <person name="Bates H.J."/>
            <person name="Wilson F."/>
            <person name="Jackson A.C."/>
            <person name="Ott S."/>
            <person name="Harrison R.J."/>
            <person name="Clarkson J.P."/>
        </authorList>
    </citation>
    <scope>NUCLEOTIDE SEQUENCE [LARGE SCALE GENOMIC DNA]</scope>
    <source>
        <strain evidence="1 2">Fo_A28</strain>
    </source>
</reference>